<evidence type="ECO:0000256" key="1">
    <source>
        <dbReference type="ARBA" id="ARBA00023125"/>
    </source>
</evidence>
<dbReference type="Gene3D" id="1.10.357.10">
    <property type="entry name" value="Tetracycline Repressor, domain 2"/>
    <property type="match status" value="1"/>
</dbReference>
<evidence type="ECO:0000313" key="6">
    <source>
        <dbReference type="Proteomes" id="UP000342249"/>
    </source>
</evidence>
<evidence type="ECO:0000256" key="3">
    <source>
        <dbReference type="SAM" id="Coils"/>
    </source>
</evidence>
<evidence type="ECO:0000256" key="2">
    <source>
        <dbReference type="PROSITE-ProRule" id="PRU00335"/>
    </source>
</evidence>
<dbReference type="EMBL" id="SPSF01000033">
    <property type="protein sequence ID" value="MPQ63293.1"/>
    <property type="molecule type" value="Genomic_DNA"/>
</dbReference>
<feature type="coiled-coil region" evidence="3">
    <location>
        <begin position="179"/>
        <end position="206"/>
    </location>
</feature>
<dbReference type="InterPro" id="IPR001647">
    <property type="entry name" value="HTH_TetR"/>
</dbReference>
<dbReference type="Pfam" id="PF00440">
    <property type="entry name" value="TetR_N"/>
    <property type="match status" value="1"/>
</dbReference>
<dbReference type="RefSeq" id="WP_152752827.1">
    <property type="nucleotide sequence ID" value="NZ_SPSE01000034.1"/>
</dbReference>
<evidence type="ECO:0000259" key="4">
    <source>
        <dbReference type="PROSITE" id="PS50977"/>
    </source>
</evidence>
<dbReference type="PRINTS" id="PR00455">
    <property type="entry name" value="HTHTETR"/>
</dbReference>
<name>A0A5N7J3P9_9CLOT</name>
<dbReference type="SUPFAM" id="SSF46689">
    <property type="entry name" value="Homeodomain-like"/>
    <property type="match status" value="1"/>
</dbReference>
<sequence>MNEVRQKILISAKELFIQQGYKKTTIRQIVDKSGVLIGSIYYFFKNKEEIFQSLVLGIFDACDKLVGEHFEGKESPVFQYAFMCSVELQAVEMDERISEIYYEGYSSNAILDKLVSHAAEKSQIRFQTYNPNFTYEDYYVRTLAIKGVMRNYIANRYLKQNIPLETRINNFLDMSLHAFNIEQKEIEEIKQRIADMNKEIIDMTILLGSESFS</sequence>
<feature type="domain" description="HTH tetR-type" evidence="4">
    <location>
        <begin position="2"/>
        <end position="62"/>
    </location>
</feature>
<gene>
    <name evidence="5" type="ORF">E4V82_14385</name>
</gene>
<keyword evidence="1 2" id="KW-0238">DNA-binding</keyword>
<dbReference type="PANTHER" id="PTHR43479">
    <property type="entry name" value="ACREF/ENVCD OPERON REPRESSOR-RELATED"/>
    <property type="match status" value="1"/>
</dbReference>
<dbReference type="Proteomes" id="UP000342249">
    <property type="component" value="Unassembled WGS sequence"/>
</dbReference>
<comment type="caution">
    <text evidence="5">The sequence shown here is derived from an EMBL/GenBank/DDBJ whole genome shotgun (WGS) entry which is preliminary data.</text>
</comment>
<accession>A0A5N7J3P9</accession>
<organism evidence="5 6">
    <name type="scientific">Clostridium estertheticum</name>
    <dbReference type="NCBI Taxonomy" id="238834"/>
    <lineage>
        <taxon>Bacteria</taxon>
        <taxon>Bacillati</taxon>
        <taxon>Bacillota</taxon>
        <taxon>Clostridia</taxon>
        <taxon>Eubacteriales</taxon>
        <taxon>Clostridiaceae</taxon>
        <taxon>Clostridium</taxon>
    </lineage>
</organism>
<dbReference type="PROSITE" id="PS50977">
    <property type="entry name" value="HTH_TETR_2"/>
    <property type="match status" value="1"/>
</dbReference>
<dbReference type="InterPro" id="IPR009057">
    <property type="entry name" value="Homeodomain-like_sf"/>
</dbReference>
<dbReference type="InterPro" id="IPR050624">
    <property type="entry name" value="HTH-type_Tx_Regulator"/>
</dbReference>
<dbReference type="GO" id="GO:0003677">
    <property type="term" value="F:DNA binding"/>
    <property type="evidence" value="ECO:0007669"/>
    <property type="project" value="UniProtKB-UniRule"/>
</dbReference>
<protein>
    <submittedName>
        <fullName evidence="5">TetR/AcrR family transcriptional regulator</fullName>
    </submittedName>
</protein>
<evidence type="ECO:0000313" key="5">
    <source>
        <dbReference type="EMBL" id="MPQ63293.1"/>
    </source>
</evidence>
<feature type="DNA-binding region" description="H-T-H motif" evidence="2">
    <location>
        <begin position="25"/>
        <end position="44"/>
    </location>
</feature>
<dbReference type="PANTHER" id="PTHR43479:SF11">
    <property type="entry name" value="ACREF_ENVCD OPERON REPRESSOR-RELATED"/>
    <property type="match status" value="1"/>
</dbReference>
<proteinExistence type="predicted"/>
<dbReference type="AlphaFoldDB" id="A0A5N7J3P9"/>
<reference evidence="5 6" key="1">
    <citation type="journal article" date="2019" name="Lett. Appl. Microbiol.">
        <title>A case of 'blown pack' spoilage of vacuum-packaged pork likely associated with Clostridium estertheticum in Canada.</title>
        <authorList>
            <person name="Zhang P."/>
            <person name="Ward P."/>
            <person name="McMullen L.M."/>
            <person name="Yang X."/>
        </authorList>
    </citation>
    <scope>NUCLEOTIDE SEQUENCE [LARGE SCALE GENOMIC DNA]</scope>
    <source>
        <strain evidence="5 6">MA19</strain>
    </source>
</reference>
<keyword evidence="3" id="KW-0175">Coiled coil</keyword>